<keyword evidence="4 12" id="KW-0812">Transmembrane</keyword>
<evidence type="ECO:0000256" key="5">
    <source>
        <dbReference type="ARBA" id="ARBA00022989"/>
    </source>
</evidence>
<keyword evidence="6 12" id="KW-0472">Membrane</keyword>
<dbReference type="Proteomes" id="UP000323632">
    <property type="component" value="Unassembled WGS sequence"/>
</dbReference>
<evidence type="ECO:0000256" key="1">
    <source>
        <dbReference type="ARBA" id="ARBA00004382"/>
    </source>
</evidence>
<dbReference type="SUPFAM" id="SSF54534">
    <property type="entry name" value="FKBP-like"/>
    <property type="match status" value="1"/>
</dbReference>
<dbReference type="InterPro" id="IPR046357">
    <property type="entry name" value="PPIase_dom_sf"/>
</dbReference>
<evidence type="ECO:0000256" key="2">
    <source>
        <dbReference type="ARBA" id="ARBA00022475"/>
    </source>
</evidence>
<evidence type="ECO:0000256" key="4">
    <source>
        <dbReference type="ARBA" id="ARBA00022692"/>
    </source>
</evidence>
<dbReference type="Gene3D" id="3.10.50.40">
    <property type="match status" value="1"/>
</dbReference>
<dbReference type="InterPro" id="IPR000297">
    <property type="entry name" value="PPIase_PpiC"/>
</dbReference>
<comment type="similarity">
    <text evidence="8">Belongs to the PpiD chaperone family.</text>
</comment>
<dbReference type="SUPFAM" id="SSF109998">
    <property type="entry name" value="Triger factor/SurA peptide-binding domain-like"/>
    <property type="match status" value="1"/>
</dbReference>
<keyword evidence="7" id="KW-0143">Chaperone</keyword>
<keyword evidence="3" id="KW-0997">Cell inner membrane</keyword>
<evidence type="ECO:0000256" key="9">
    <source>
        <dbReference type="ARBA" id="ARBA00040743"/>
    </source>
</evidence>
<reference evidence="14 15" key="1">
    <citation type="submission" date="2019-09" db="EMBL/GenBank/DDBJ databases">
        <title>Genome sequence and assembly of Taibaiella sp.</title>
        <authorList>
            <person name="Chhetri G."/>
        </authorList>
    </citation>
    <scope>NUCLEOTIDE SEQUENCE [LARGE SCALE GENOMIC DNA]</scope>
    <source>
        <strain evidence="14 15">KVB11</strain>
    </source>
</reference>
<evidence type="ECO:0000256" key="11">
    <source>
        <dbReference type="PROSITE-ProRule" id="PRU00278"/>
    </source>
</evidence>
<comment type="caution">
    <text evidence="14">The sequence shown here is derived from an EMBL/GenBank/DDBJ whole genome shotgun (WGS) entry which is preliminary data.</text>
</comment>
<dbReference type="RefSeq" id="WP_150033365.1">
    <property type="nucleotide sequence ID" value="NZ_VWSH01000003.1"/>
</dbReference>
<keyword evidence="11" id="KW-0413">Isomerase</keyword>
<dbReference type="InterPro" id="IPR052029">
    <property type="entry name" value="PpiD_chaperone"/>
</dbReference>
<evidence type="ECO:0000256" key="12">
    <source>
        <dbReference type="SAM" id="Phobius"/>
    </source>
</evidence>
<dbReference type="PANTHER" id="PTHR47529">
    <property type="entry name" value="PEPTIDYL-PROLYL CIS-TRANS ISOMERASE D"/>
    <property type="match status" value="1"/>
</dbReference>
<keyword evidence="15" id="KW-1185">Reference proteome</keyword>
<evidence type="ECO:0000259" key="13">
    <source>
        <dbReference type="PROSITE" id="PS50198"/>
    </source>
</evidence>
<dbReference type="AlphaFoldDB" id="A0A5M6CEJ6"/>
<accession>A0A5M6CEJ6</accession>
<gene>
    <name evidence="14" type="ORF">F0919_13855</name>
</gene>
<keyword evidence="2" id="KW-1003">Cell membrane</keyword>
<feature type="transmembrane region" description="Helical" evidence="12">
    <location>
        <begin position="12"/>
        <end position="32"/>
    </location>
</feature>
<dbReference type="Pfam" id="PF13616">
    <property type="entry name" value="Rotamase_3"/>
    <property type="match status" value="1"/>
</dbReference>
<sequence>MAVIQKIRDKYAKLAGGVIVVALLGFILMDYGKGGGRGPSTTIGKINGDKIDVNEYQAVVDQKETEMKRQSQGQPIDDNTQAQLRDQAWTDLVNDKLLSDAEDKLGIVVTTAEVNDLLTGSNPDPTVLQAFTNPQTGVFNPQEVKSTIAQLKKDPQRKGDWQAFENSLIKRRHQEKFNGMINGSVYTPKFVLDDINNSRNTIAKINYVKLPYTLIPDAQVKVTDDEIKKYMEAHKAMFTVKDATRSVDFVAFNIVPSAEDSAKAFADLAKIKEEFTTTTDIDAFVARNSQAQIPVAFYTKEQLKSLPNVDELMSAPAGSIVGPFYDGSNYTLAKIQETKTLPDSVKCRHILVGLKDPQTGQEKLTDAQAKAKIDSIVAMANGGVPFDTLAARFSDDLGSKDKGGEYEFTLANRSGQNPLAPEFGDFVFEGHTGEKKVVKTEFGYHYIEILSQKAPTTTSKIAFVARPFNYSETTNNALYATASQFSGSAKNAKMFDNLAKSKGYNIQSADGLNQNSFLVNGLGSSRDLVKWAYSAKLGDVSTVYTIGDRYIVAKLSSVMDAGLAPVNDKTRPFIEQYVMKNKKAEALKNKIKGQASLEAIAQSQGQAVGTADSVNFVQGFIPGVGQEPKVVGYAFFKSFNANTVSPAISGQDAVYVISLLGKTNLPAAPRDINMERKMQDYQLKANAAQMVMAGMKDAAEVKDQRSDIY</sequence>
<dbReference type="InterPro" id="IPR027304">
    <property type="entry name" value="Trigger_fact/SurA_dom_sf"/>
</dbReference>
<keyword evidence="11" id="KW-0697">Rotamase</keyword>
<proteinExistence type="inferred from homology"/>
<dbReference type="GO" id="GO:0005886">
    <property type="term" value="C:plasma membrane"/>
    <property type="evidence" value="ECO:0007669"/>
    <property type="project" value="UniProtKB-SubCell"/>
</dbReference>
<evidence type="ECO:0000256" key="7">
    <source>
        <dbReference type="ARBA" id="ARBA00023186"/>
    </source>
</evidence>
<dbReference type="EMBL" id="VWSH01000003">
    <property type="protein sequence ID" value="KAA5533618.1"/>
    <property type="molecule type" value="Genomic_DNA"/>
</dbReference>
<protein>
    <recommendedName>
        <fullName evidence="9">Periplasmic chaperone PpiD</fullName>
    </recommendedName>
    <alternativeName>
        <fullName evidence="10">Periplasmic folding chaperone</fullName>
    </alternativeName>
</protein>
<dbReference type="PANTHER" id="PTHR47529:SF1">
    <property type="entry name" value="PERIPLASMIC CHAPERONE PPID"/>
    <property type="match status" value="1"/>
</dbReference>
<evidence type="ECO:0000256" key="3">
    <source>
        <dbReference type="ARBA" id="ARBA00022519"/>
    </source>
</evidence>
<evidence type="ECO:0000313" key="15">
    <source>
        <dbReference type="Proteomes" id="UP000323632"/>
    </source>
</evidence>
<dbReference type="GO" id="GO:0003755">
    <property type="term" value="F:peptidyl-prolyl cis-trans isomerase activity"/>
    <property type="evidence" value="ECO:0007669"/>
    <property type="project" value="UniProtKB-KW"/>
</dbReference>
<evidence type="ECO:0000256" key="10">
    <source>
        <dbReference type="ARBA" id="ARBA00042775"/>
    </source>
</evidence>
<evidence type="ECO:0000256" key="8">
    <source>
        <dbReference type="ARBA" id="ARBA00038408"/>
    </source>
</evidence>
<comment type="subcellular location">
    <subcellularLocation>
        <location evidence="1">Cell inner membrane</location>
        <topology evidence="1">Single-pass type II membrane protein</topology>
        <orientation evidence="1">Periplasmic side</orientation>
    </subcellularLocation>
</comment>
<feature type="domain" description="PpiC" evidence="13">
    <location>
        <begin position="342"/>
        <end position="451"/>
    </location>
</feature>
<name>A0A5M6CEJ6_9BACT</name>
<evidence type="ECO:0000256" key="6">
    <source>
        <dbReference type="ARBA" id="ARBA00023136"/>
    </source>
</evidence>
<dbReference type="PROSITE" id="PS50198">
    <property type="entry name" value="PPIC_PPIASE_2"/>
    <property type="match status" value="1"/>
</dbReference>
<organism evidence="14 15">
    <name type="scientific">Taibaiella lutea</name>
    <dbReference type="NCBI Taxonomy" id="2608001"/>
    <lineage>
        <taxon>Bacteria</taxon>
        <taxon>Pseudomonadati</taxon>
        <taxon>Bacteroidota</taxon>
        <taxon>Chitinophagia</taxon>
        <taxon>Chitinophagales</taxon>
        <taxon>Chitinophagaceae</taxon>
        <taxon>Taibaiella</taxon>
    </lineage>
</organism>
<evidence type="ECO:0000313" key="14">
    <source>
        <dbReference type="EMBL" id="KAA5533618.1"/>
    </source>
</evidence>
<keyword evidence="5 12" id="KW-1133">Transmembrane helix</keyword>
<dbReference type="Pfam" id="PF13623">
    <property type="entry name" value="SurA_N_2"/>
    <property type="match status" value="1"/>
</dbReference>